<dbReference type="SUPFAM" id="SSF56112">
    <property type="entry name" value="Protein kinase-like (PK-like)"/>
    <property type="match status" value="1"/>
</dbReference>
<keyword evidence="7" id="KW-0547">Nucleotide-binding</keyword>
<organism evidence="17 18">
    <name type="scientific">Liquidambar formosana</name>
    <name type="common">Formosan gum</name>
    <dbReference type="NCBI Taxonomy" id="63359"/>
    <lineage>
        <taxon>Eukaryota</taxon>
        <taxon>Viridiplantae</taxon>
        <taxon>Streptophyta</taxon>
        <taxon>Embryophyta</taxon>
        <taxon>Tracheophyta</taxon>
        <taxon>Spermatophyta</taxon>
        <taxon>Magnoliopsida</taxon>
        <taxon>eudicotyledons</taxon>
        <taxon>Gunneridae</taxon>
        <taxon>Pentapetalae</taxon>
        <taxon>Saxifragales</taxon>
        <taxon>Altingiaceae</taxon>
        <taxon>Liquidambar</taxon>
    </lineage>
</organism>
<evidence type="ECO:0000256" key="9">
    <source>
        <dbReference type="ARBA" id="ARBA00022840"/>
    </source>
</evidence>
<evidence type="ECO:0000256" key="3">
    <source>
        <dbReference type="ARBA" id="ARBA00022679"/>
    </source>
</evidence>
<comment type="caution">
    <text evidence="17">The sequence shown here is derived from an EMBL/GenBank/DDBJ whole genome shotgun (WGS) entry which is preliminary data.</text>
</comment>
<gene>
    <name evidence="17" type="ORF">L1049_024109</name>
</gene>
<evidence type="ECO:0000259" key="16">
    <source>
        <dbReference type="PROSITE" id="PS51473"/>
    </source>
</evidence>
<evidence type="ECO:0000256" key="10">
    <source>
        <dbReference type="ARBA" id="ARBA00022989"/>
    </source>
</evidence>
<comment type="subcellular location">
    <subcellularLocation>
        <location evidence="1">Membrane</location>
        <topology evidence="1">Single-pass membrane protein</topology>
    </subcellularLocation>
</comment>
<evidence type="ECO:0000256" key="4">
    <source>
        <dbReference type="ARBA" id="ARBA00022692"/>
    </source>
</evidence>
<keyword evidence="10 14" id="KW-1133">Transmembrane helix</keyword>
<dbReference type="FunFam" id="3.30.200.20:FF:000142">
    <property type="entry name" value="Cysteine-rich receptor-like protein kinase 10"/>
    <property type="match status" value="1"/>
</dbReference>
<keyword evidence="4 14" id="KW-0812">Transmembrane</keyword>
<dbReference type="GO" id="GO:0005886">
    <property type="term" value="C:plasma membrane"/>
    <property type="evidence" value="ECO:0007669"/>
    <property type="project" value="TreeGrafter"/>
</dbReference>
<dbReference type="PROSITE" id="PS51473">
    <property type="entry name" value="GNK2"/>
    <property type="match status" value="1"/>
</dbReference>
<keyword evidence="9" id="KW-0067">ATP-binding</keyword>
<keyword evidence="2" id="KW-0723">Serine/threonine-protein kinase</keyword>
<keyword evidence="6" id="KW-0677">Repeat</keyword>
<evidence type="ECO:0000313" key="17">
    <source>
        <dbReference type="EMBL" id="KAK9284928.1"/>
    </source>
</evidence>
<evidence type="ECO:0000256" key="8">
    <source>
        <dbReference type="ARBA" id="ARBA00022777"/>
    </source>
</evidence>
<evidence type="ECO:0000256" key="1">
    <source>
        <dbReference type="ARBA" id="ARBA00004167"/>
    </source>
</evidence>
<protein>
    <submittedName>
        <fullName evidence="17">Uncharacterized protein</fullName>
    </submittedName>
</protein>
<reference evidence="17 18" key="1">
    <citation type="journal article" date="2024" name="Plant J.">
        <title>Genome sequences and population genomics reveal climatic adaptation and genomic divergence between two closely related sweetgum species.</title>
        <authorList>
            <person name="Xu W.Q."/>
            <person name="Ren C.Q."/>
            <person name="Zhang X.Y."/>
            <person name="Comes H.P."/>
            <person name="Liu X.H."/>
            <person name="Li Y.G."/>
            <person name="Kettle C.J."/>
            <person name="Jalonen R."/>
            <person name="Gaisberger H."/>
            <person name="Ma Y.Z."/>
            <person name="Qiu Y.X."/>
        </authorList>
    </citation>
    <scope>NUCLEOTIDE SEQUENCE [LARGE SCALE GENOMIC DNA]</scope>
    <source>
        <strain evidence="17">Hangzhou</strain>
    </source>
</reference>
<dbReference type="InterPro" id="IPR002902">
    <property type="entry name" value="GNK2"/>
</dbReference>
<feature type="domain" description="Protein kinase" evidence="15">
    <location>
        <begin position="215"/>
        <end position="312"/>
    </location>
</feature>
<dbReference type="PANTHER" id="PTHR27002">
    <property type="entry name" value="RECEPTOR-LIKE SERINE/THREONINE-PROTEIN KINASE SD1-8"/>
    <property type="match status" value="1"/>
</dbReference>
<dbReference type="Pfam" id="PF07714">
    <property type="entry name" value="PK_Tyr_Ser-Thr"/>
    <property type="match status" value="1"/>
</dbReference>
<evidence type="ECO:0000259" key="15">
    <source>
        <dbReference type="PROSITE" id="PS50011"/>
    </source>
</evidence>
<dbReference type="AlphaFoldDB" id="A0AAP0RTY4"/>
<dbReference type="EMBL" id="JBBPBK010000005">
    <property type="protein sequence ID" value="KAK9284928.1"/>
    <property type="molecule type" value="Genomic_DNA"/>
</dbReference>
<keyword evidence="5" id="KW-0732">Signal</keyword>
<dbReference type="GO" id="GO:0004674">
    <property type="term" value="F:protein serine/threonine kinase activity"/>
    <property type="evidence" value="ECO:0007669"/>
    <property type="project" value="UniProtKB-KW"/>
</dbReference>
<dbReference type="Gene3D" id="3.30.200.20">
    <property type="entry name" value="Phosphorylase Kinase, domain 1"/>
    <property type="match status" value="1"/>
</dbReference>
<evidence type="ECO:0000256" key="5">
    <source>
        <dbReference type="ARBA" id="ARBA00022729"/>
    </source>
</evidence>
<dbReference type="InterPro" id="IPR001245">
    <property type="entry name" value="Ser-Thr/Tyr_kinase_cat_dom"/>
</dbReference>
<keyword evidence="3" id="KW-0808">Transferase</keyword>
<feature type="domain" description="Gnk2-homologous" evidence="16">
    <location>
        <begin position="14"/>
        <end position="119"/>
    </location>
</feature>
<evidence type="ECO:0000256" key="13">
    <source>
        <dbReference type="ARBA" id="ARBA00023180"/>
    </source>
</evidence>
<evidence type="ECO:0000313" key="18">
    <source>
        <dbReference type="Proteomes" id="UP001415857"/>
    </source>
</evidence>
<evidence type="ECO:0000256" key="7">
    <source>
        <dbReference type="ARBA" id="ARBA00022741"/>
    </source>
</evidence>
<dbReference type="Proteomes" id="UP001415857">
    <property type="component" value="Unassembled WGS sequence"/>
</dbReference>
<evidence type="ECO:0000256" key="11">
    <source>
        <dbReference type="ARBA" id="ARBA00023136"/>
    </source>
</evidence>
<accession>A0AAP0RTY4</accession>
<feature type="transmembrane region" description="Helical" evidence="14">
    <location>
        <begin position="157"/>
        <end position="180"/>
    </location>
</feature>
<sequence>MVVGEDRKRGIIFLTRKEICKGLDKFVIGHERAKKLGNLVQNLSTDAGFSPSRFAVGVAKYTDIVNIYAMMQCTSDLAVSSCLSCLQVMTSHISISCDGKFGCRIFSISCNLRFEIYSFFLSLPPTPRAQVGSSLYPPPLEGNSTGRDGKKNTSRTIIIVTIPAAVALVVISVICGGLLWRKTNRERAGVHQDGDENMESLLIGLSTLKSATRNFSDEYRLGAGGFGPVYKGKLSNGREIAVKRLSRSSGQGLEELKTEVTLVAKLLHRNLVRLLGFCLEEEEKLLVYEYLPNGSLDKILFSMTIFEIFLVV</sequence>
<dbReference type="PROSITE" id="PS50011">
    <property type="entry name" value="PROTEIN_KINASE_DOM"/>
    <property type="match status" value="1"/>
</dbReference>
<evidence type="ECO:0000256" key="6">
    <source>
        <dbReference type="ARBA" id="ARBA00022737"/>
    </source>
</evidence>
<evidence type="ECO:0000256" key="2">
    <source>
        <dbReference type="ARBA" id="ARBA00022527"/>
    </source>
</evidence>
<keyword evidence="12" id="KW-0675">Receptor</keyword>
<dbReference type="InterPro" id="IPR038408">
    <property type="entry name" value="GNK2_sf"/>
</dbReference>
<keyword evidence="18" id="KW-1185">Reference proteome</keyword>
<dbReference type="GO" id="GO:0005524">
    <property type="term" value="F:ATP binding"/>
    <property type="evidence" value="ECO:0007669"/>
    <property type="project" value="UniProtKB-KW"/>
</dbReference>
<keyword evidence="8" id="KW-0418">Kinase</keyword>
<dbReference type="CDD" id="cd23509">
    <property type="entry name" value="Gnk2-like"/>
    <property type="match status" value="1"/>
</dbReference>
<dbReference type="Gene3D" id="3.30.430.20">
    <property type="entry name" value="Gnk2 domain, C-X8-C-X2-C motif"/>
    <property type="match status" value="1"/>
</dbReference>
<keyword evidence="11 14" id="KW-0472">Membrane</keyword>
<name>A0AAP0RTY4_LIQFO</name>
<keyword evidence="13" id="KW-0325">Glycoprotein</keyword>
<dbReference type="InterPro" id="IPR011009">
    <property type="entry name" value="Kinase-like_dom_sf"/>
</dbReference>
<evidence type="ECO:0000256" key="12">
    <source>
        <dbReference type="ARBA" id="ARBA00023170"/>
    </source>
</evidence>
<dbReference type="Pfam" id="PF01657">
    <property type="entry name" value="Stress-antifung"/>
    <property type="match status" value="1"/>
</dbReference>
<dbReference type="InterPro" id="IPR000719">
    <property type="entry name" value="Prot_kinase_dom"/>
</dbReference>
<dbReference type="PANTHER" id="PTHR27002:SF1040">
    <property type="entry name" value="OS07G0538400 PROTEIN"/>
    <property type="match status" value="1"/>
</dbReference>
<proteinExistence type="predicted"/>
<evidence type="ECO:0000256" key="14">
    <source>
        <dbReference type="SAM" id="Phobius"/>
    </source>
</evidence>